<dbReference type="SUPFAM" id="SSF52266">
    <property type="entry name" value="SGNH hydrolase"/>
    <property type="match status" value="1"/>
</dbReference>
<comment type="caution">
    <text evidence="1">The sequence shown here is derived from an EMBL/GenBank/DDBJ whole genome shotgun (WGS) entry which is preliminary data.</text>
</comment>
<dbReference type="CDD" id="cd00229">
    <property type="entry name" value="SGNH_hydrolase"/>
    <property type="match status" value="1"/>
</dbReference>
<evidence type="ECO:0000313" key="1">
    <source>
        <dbReference type="EMBL" id="MBO9153980.1"/>
    </source>
</evidence>
<dbReference type="InterPro" id="IPR013783">
    <property type="entry name" value="Ig-like_fold"/>
</dbReference>
<organism evidence="1 2">
    <name type="scientific">Chitinophaga chungangae</name>
    <dbReference type="NCBI Taxonomy" id="2821488"/>
    <lineage>
        <taxon>Bacteria</taxon>
        <taxon>Pseudomonadati</taxon>
        <taxon>Bacteroidota</taxon>
        <taxon>Chitinophagia</taxon>
        <taxon>Chitinophagales</taxon>
        <taxon>Chitinophagaceae</taxon>
        <taxon>Chitinophaga</taxon>
    </lineage>
</organism>
<accession>A0ABS3YH09</accession>
<dbReference type="Gene3D" id="3.40.50.1110">
    <property type="entry name" value="SGNH hydrolase"/>
    <property type="match status" value="1"/>
</dbReference>
<protein>
    <recommendedName>
        <fullName evidence="3">SGNH hydrolase-type esterase domain-containing protein</fullName>
    </recommendedName>
</protein>
<evidence type="ECO:0008006" key="3">
    <source>
        <dbReference type="Google" id="ProtNLM"/>
    </source>
</evidence>
<dbReference type="InterPro" id="IPR036514">
    <property type="entry name" value="SGNH_hydro_sf"/>
</dbReference>
<dbReference type="Proteomes" id="UP000679126">
    <property type="component" value="Unassembled WGS sequence"/>
</dbReference>
<dbReference type="EMBL" id="JAGHKP010000003">
    <property type="protein sequence ID" value="MBO9153980.1"/>
    <property type="molecule type" value="Genomic_DNA"/>
</dbReference>
<sequence>MKLFPDSVVINGELVLKNQTAGTPGYLYNPGNGQTQFRQLGASVQFTVGSSGFPQAGDSIFQHNSLRQYFIKVLRNGLLQYRDTANGVKIDEAAGKITFYPALEQNEQIFIEAISGISFSMTEGPGGPGGPGTAEPQEFQLVAGARDNGNSTFTLRWASNAKTLYIAPRIAGLGSSTLAGHGLSSPNRLEDKITGWLGNNTSTPSWRNLAVTGYSSGNILPSSEGGITGRNVETALAGNPDFIFVSLPSNDPSAGYTVNQSIVNLKKIDTFFSTRGIPVFFQTTQPRTSYNASQQLMLKQLGDSIRRIWPDRYVEAFNDVVDPNAANPAVILPQYDQGDGIHLTAAGNQFIADHLFDRWLNFFQPVKDIKKYIVDSSATGTSWALFTEETDQNVVKKQYARPRPGKIYFRVRAEYRNGTLSPYSNIALLDTENSSEDPGVDDFDHRFLIDLGGDGALTLNAAGNPDGWPSVSPDYEGKYWNNWAGNGTASGFVNGSAIGALKTSANEPSPVSIRLIGTPQGSFVAPPPTEAINYNGFTTQVGDYPKEAVYDNMFIHSGVNPDGITLRIKGLHQDNTYFIKLWGARRDAGTTQRTMQAKLGTQDWSESKSFDGRYSLSDTAEYERAIVFKNVFGVDSLDINIRVGGTSTFAHLGVLDIGVMGTIPPFPHLVLRDTSTLLSTVSLTTTPVNGAVIDTYQWMQVSGPNTTTIANGTSTTANISGLTNGTFVFRVIGRNNTTGDSMIATSIVKVFPDNNNKKTLRAYFSKTASTPVPGWFNVFGNVTNEHIVKTDPETGWTVDNVGGSNTLWSPLAGANANNTDGAVTGDNSGVVPDIVSKAFWFNYSLRSGDDNLLLKGLNPSKTYNLSFYSSHKTAGISTPRYGSWKVNGGTEQLLNALGNTANMVTLTNVSPDANGVIKIQMYAPTNSGSYGGYSIMNALILQEN</sequence>
<keyword evidence="2" id="KW-1185">Reference proteome</keyword>
<proteinExistence type="predicted"/>
<name>A0ABS3YH09_9BACT</name>
<dbReference type="Pfam" id="PF22352">
    <property type="entry name" value="K319L-like_PKD"/>
    <property type="match status" value="1"/>
</dbReference>
<gene>
    <name evidence="1" type="ORF">J7I43_17265</name>
</gene>
<dbReference type="Gene3D" id="2.60.40.10">
    <property type="entry name" value="Immunoglobulins"/>
    <property type="match status" value="1"/>
</dbReference>
<evidence type="ECO:0000313" key="2">
    <source>
        <dbReference type="Proteomes" id="UP000679126"/>
    </source>
</evidence>
<reference evidence="2" key="1">
    <citation type="submission" date="2021-03" db="EMBL/GenBank/DDBJ databases">
        <title>Assistant Professor.</title>
        <authorList>
            <person name="Huq M.A."/>
        </authorList>
    </citation>
    <scope>NUCLEOTIDE SEQUENCE [LARGE SCALE GENOMIC DNA]</scope>
    <source>
        <strain evidence="2">MAH-28</strain>
    </source>
</reference>